<dbReference type="InterPro" id="IPR011989">
    <property type="entry name" value="ARM-like"/>
</dbReference>
<dbReference type="Gene3D" id="1.25.10.10">
    <property type="entry name" value="Leucine-rich Repeat Variant"/>
    <property type="match status" value="3"/>
</dbReference>
<protein>
    <recommendedName>
        <fullName evidence="3">Leucine rich repeat variant</fullName>
    </recommendedName>
</protein>
<keyword evidence="2" id="KW-1185">Reference proteome</keyword>
<evidence type="ECO:0000313" key="1">
    <source>
        <dbReference type="EMBL" id="WSB11080.1"/>
    </source>
</evidence>
<name>A0ABZ1F3T3_9ACTN</name>
<gene>
    <name evidence="1" type="ORF">OG849_29440</name>
</gene>
<accession>A0ABZ1F3T3</accession>
<evidence type="ECO:0000313" key="2">
    <source>
        <dbReference type="Proteomes" id="UP001356428"/>
    </source>
</evidence>
<proteinExistence type="predicted"/>
<organism evidence="1 2">
    <name type="scientific">Streptomyces cyaneofuscatus</name>
    <dbReference type="NCBI Taxonomy" id="66883"/>
    <lineage>
        <taxon>Bacteria</taxon>
        <taxon>Bacillati</taxon>
        <taxon>Actinomycetota</taxon>
        <taxon>Actinomycetes</taxon>
        <taxon>Kitasatosporales</taxon>
        <taxon>Streptomycetaceae</taxon>
        <taxon>Streptomyces</taxon>
    </lineage>
</organism>
<dbReference type="RefSeq" id="WP_326702930.1">
    <property type="nucleotide sequence ID" value="NZ_CP109083.1"/>
</dbReference>
<dbReference type="Proteomes" id="UP001356428">
    <property type="component" value="Chromosome"/>
</dbReference>
<dbReference type="EMBL" id="CP109083">
    <property type="protein sequence ID" value="WSB11080.1"/>
    <property type="molecule type" value="Genomic_DNA"/>
</dbReference>
<evidence type="ECO:0008006" key="3">
    <source>
        <dbReference type="Google" id="ProtNLM"/>
    </source>
</evidence>
<sequence length="507" mass="53479">MNPVPHGLAANPSLPPEAVDRLIALADDDLADILACRPDLGRDRAVALAARVGDSAVRLAYEGHLTAADIDPATHPQAALALLDRRAGRPEWTRLFAADPDGERRAKLAACPGLPPDVVERLAADPDVHVVAGLAWWATPEVAHRLAQHPHAEVRRAVAANEATPAGTLAALITGAGLPPALHCLVCDREEIPFTHDPHCPRLDCDLLPGASCDGSHESVTHDTGLAALQNPATPTEAAVHFADHSSFSSSLLLRRALAARPDLPTAVCRRLAADPVPGVRADLAANPAIDDDLIRVLAQDCDPDVRRGLAYHPRVPLDVLTHLAGTTKSGETLLPRIASASATETEELARSPHPAVRMLVARRRDLPARVRDALAADPDAKVVKSIAPHPGLSVAQLRSMAQRHGIRVLAQVAANPDAPPELLEELALHDPPTRKALREIAQHPRATAPALLACLENGRARPVAARHPALPPAVIVGLLDDSDPQVAEAAAANPSLPPQVMLELVP</sequence>
<reference evidence="1 2" key="1">
    <citation type="submission" date="2022-10" db="EMBL/GenBank/DDBJ databases">
        <title>The complete genomes of actinobacterial strains from the NBC collection.</title>
        <authorList>
            <person name="Joergensen T.S."/>
            <person name="Alvarez Arevalo M."/>
            <person name="Sterndorff E.B."/>
            <person name="Faurdal D."/>
            <person name="Vuksanovic O."/>
            <person name="Mourched A.-S."/>
            <person name="Charusanti P."/>
            <person name="Shaw S."/>
            <person name="Blin K."/>
            <person name="Weber T."/>
        </authorList>
    </citation>
    <scope>NUCLEOTIDE SEQUENCE [LARGE SCALE GENOMIC DNA]</scope>
    <source>
        <strain evidence="1 2">NBC 01792</strain>
    </source>
</reference>